<dbReference type="STRING" id="318479.A0A0N4U1Z4"/>
<reference evidence="7 9" key="2">
    <citation type="submission" date="2018-11" db="EMBL/GenBank/DDBJ databases">
        <authorList>
            <consortium name="Pathogen Informatics"/>
        </authorList>
    </citation>
    <scope>NUCLEOTIDE SEQUENCE [LARGE SCALE GENOMIC DNA]</scope>
</reference>
<evidence type="ECO:0000313" key="9">
    <source>
        <dbReference type="Proteomes" id="UP000274756"/>
    </source>
</evidence>
<dbReference type="SMART" id="SM01340">
    <property type="entry name" value="DNA_mis_repair"/>
    <property type="match status" value="1"/>
</dbReference>
<dbReference type="GO" id="GO:0005524">
    <property type="term" value="F:ATP binding"/>
    <property type="evidence" value="ECO:0007669"/>
    <property type="project" value="InterPro"/>
</dbReference>
<dbReference type="InterPro" id="IPR013507">
    <property type="entry name" value="DNA_mismatch_S5_2-like"/>
</dbReference>
<evidence type="ECO:0000256" key="2">
    <source>
        <dbReference type="ARBA" id="ARBA00006082"/>
    </source>
</evidence>
<dbReference type="InterPro" id="IPR032189">
    <property type="entry name" value="Mlh1_C"/>
</dbReference>
<dbReference type="InterPro" id="IPR036890">
    <property type="entry name" value="HATPase_C_sf"/>
</dbReference>
<gene>
    <name evidence="7" type="ORF">DME_LOCUS5021</name>
</gene>
<keyword evidence="9" id="KW-1185">Reference proteome</keyword>
<dbReference type="Gene3D" id="3.30.230.10">
    <property type="match status" value="1"/>
</dbReference>
<evidence type="ECO:0000256" key="3">
    <source>
        <dbReference type="ARBA" id="ARBA00022763"/>
    </source>
</evidence>
<dbReference type="WBParaSite" id="DME_0000066101-mRNA-1">
    <property type="protein sequence ID" value="DME_0000066101-mRNA-1"/>
    <property type="gene ID" value="DME_0000066101"/>
</dbReference>
<evidence type="ECO:0000259" key="6">
    <source>
        <dbReference type="SMART" id="SM01340"/>
    </source>
</evidence>
<dbReference type="FunFam" id="3.30.565.10:FF:000079">
    <property type="entry name" value="DNA mismatch repair protein MLH"/>
    <property type="match status" value="1"/>
</dbReference>
<comment type="similarity">
    <text evidence="2">Belongs to the DNA mismatch repair MutL/HexB family.</text>
</comment>
<dbReference type="GO" id="GO:0032389">
    <property type="term" value="C:MutLalpha complex"/>
    <property type="evidence" value="ECO:0007669"/>
    <property type="project" value="TreeGrafter"/>
</dbReference>
<name>A0A0N4U1Z4_DRAME</name>
<comment type="subcellular location">
    <subcellularLocation>
        <location evidence="1">Nucleus</location>
    </subcellularLocation>
</comment>
<dbReference type="InterPro" id="IPR014721">
    <property type="entry name" value="Ribsml_uS5_D2-typ_fold_subgr"/>
</dbReference>
<evidence type="ECO:0000313" key="7">
    <source>
        <dbReference type="EMBL" id="VDN55048.1"/>
    </source>
</evidence>
<dbReference type="Pfam" id="PF13589">
    <property type="entry name" value="HATPase_c_3"/>
    <property type="match status" value="1"/>
</dbReference>
<evidence type="ECO:0000313" key="10">
    <source>
        <dbReference type="WBParaSite" id="DME_0000066101-mRNA-1"/>
    </source>
</evidence>
<dbReference type="Pfam" id="PF16413">
    <property type="entry name" value="Mlh1_C"/>
    <property type="match status" value="1"/>
</dbReference>
<dbReference type="GO" id="GO:0140664">
    <property type="term" value="F:ATP-dependent DNA damage sensor activity"/>
    <property type="evidence" value="ECO:0007669"/>
    <property type="project" value="InterPro"/>
</dbReference>
<proteinExistence type="inferred from homology"/>
<keyword evidence="5" id="KW-0539">Nucleus</keyword>
<dbReference type="Proteomes" id="UP000038040">
    <property type="component" value="Unplaced"/>
</dbReference>
<evidence type="ECO:0000313" key="8">
    <source>
        <dbReference type="Proteomes" id="UP000038040"/>
    </source>
</evidence>
<evidence type="ECO:0000256" key="1">
    <source>
        <dbReference type="ARBA" id="ARBA00004123"/>
    </source>
</evidence>
<dbReference type="CDD" id="cd16926">
    <property type="entry name" value="HATPase_MutL-MLH-PMS-like"/>
    <property type="match status" value="1"/>
</dbReference>
<protein>
    <submittedName>
        <fullName evidence="10">DNA_mis_repair domain-containing protein</fullName>
    </submittedName>
</protein>
<dbReference type="SUPFAM" id="SSF55874">
    <property type="entry name" value="ATPase domain of HSP90 chaperone/DNA topoisomerase II/histidine kinase"/>
    <property type="match status" value="1"/>
</dbReference>
<evidence type="ECO:0000256" key="4">
    <source>
        <dbReference type="ARBA" id="ARBA00023204"/>
    </source>
</evidence>
<dbReference type="InterPro" id="IPR014762">
    <property type="entry name" value="DNA_mismatch_repair_CS"/>
</dbReference>
<dbReference type="InterPro" id="IPR038973">
    <property type="entry name" value="MutL/Mlh/Pms-like"/>
</dbReference>
<dbReference type="GO" id="GO:0016887">
    <property type="term" value="F:ATP hydrolysis activity"/>
    <property type="evidence" value="ECO:0007669"/>
    <property type="project" value="InterPro"/>
</dbReference>
<keyword evidence="4" id="KW-0234">DNA repair</keyword>
<dbReference type="InterPro" id="IPR020568">
    <property type="entry name" value="Ribosomal_Su5_D2-typ_SF"/>
</dbReference>
<sequence>MINRLTEDVVSRIAAGEVIIRAANAVKELIENSLDADADEIVVTAVNGGLDLIKVQDNGKGIAKDDMHLACERFATSKLQKIEDLEMMQTFGFRGEALASLSQVAKVSIISKISSSSCAFAANYIDGRLDGDIRPSAGLNGTIVTAKELFYNCPSRRRALKYPADEMNRIADVIIRYAIHNSNVSFTFNRSGSGSDFRTAGDGNITNTIISLLGTKLAKDLIILNHKKDDLCFSLKGYMSRPNASCTAQNLQERQNRQKIFYLFINGRNVDCLPLKKALDIAFATRNSVSSFLMLSLQINSNRVDVNVHPTKSVVYFLEQDAIVSSIQEYIEELLISTFEHCGPYSKICVKSDQAIAASSNDPTICENTPSSKKKFVIKVSESLGGLGSNAIKSTASRDKVYAHKLVRTDVKERRLDEFSAVYESQALSQIKTVDVLCEESTSFSSSLSSFRHYNFDSLRLLRKKLCEAASVSLRTIFKEHIYIGAVDPDNVLIQSGTSIYLIDASECLKQYFYQVEFFILCRFFKV</sequence>
<dbReference type="InterPro" id="IPR002099">
    <property type="entry name" value="MutL/Mlh/PMS"/>
</dbReference>
<accession>A0A0N4U1Z4</accession>
<dbReference type="NCBIfam" id="TIGR00585">
    <property type="entry name" value="mutl"/>
    <property type="match status" value="1"/>
</dbReference>
<organism evidence="8 10">
    <name type="scientific">Dracunculus medinensis</name>
    <name type="common">Guinea worm</name>
    <dbReference type="NCBI Taxonomy" id="318479"/>
    <lineage>
        <taxon>Eukaryota</taxon>
        <taxon>Metazoa</taxon>
        <taxon>Ecdysozoa</taxon>
        <taxon>Nematoda</taxon>
        <taxon>Chromadorea</taxon>
        <taxon>Rhabditida</taxon>
        <taxon>Spirurina</taxon>
        <taxon>Dracunculoidea</taxon>
        <taxon>Dracunculidae</taxon>
        <taxon>Dracunculus</taxon>
    </lineage>
</organism>
<dbReference type="Proteomes" id="UP000274756">
    <property type="component" value="Unassembled WGS sequence"/>
</dbReference>
<dbReference type="PANTHER" id="PTHR10073">
    <property type="entry name" value="DNA MISMATCH REPAIR PROTEIN MLH, PMS, MUTL"/>
    <property type="match status" value="1"/>
</dbReference>
<dbReference type="AlphaFoldDB" id="A0A0N4U1Z4"/>
<dbReference type="CDD" id="cd00782">
    <property type="entry name" value="MutL_Trans"/>
    <property type="match status" value="1"/>
</dbReference>
<evidence type="ECO:0000256" key="5">
    <source>
        <dbReference type="ARBA" id="ARBA00023242"/>
    </source>
</evidence>
<dbReference type="EMBL" id="UYYG01001151">
    <property type="protein sequence ID" value="VDN55048.1"/>
    <property type="molecule type" value="Genomic_DNA"/>
</dbReference>
<dbReference type="PROSITE" id="PS00058">
    <property type="entry name" value="DNA_MISMATCH_REPAIR_1"/>
    <property type="match status" value="1"/>
</dbReference>
<feature type="domain" description="DNA mismatch repair protein S5" evidence="6">
    <location>
        <begin position="209"/>
        <end position="336"/>
    </location>
</feature>
<dbReference type="Gene3D" id="3.30.565.10">
    <property type="entry name" value="Histidine kinase-like ATPase, C-terminal domain"/>
    <property type="match status" value="1"/>
</dbReference>
<dbReference type="Pfam" id="PF01119">
    <property type="entry name" value="DNA_mis_repair"/>
    <property type="match status" value="1"/>
</dbReference>
<dbReference type="OrthoDB" id="10263226at2759"/>
<dbReference type="PANTHER" id="PTHR10073:SF12">
    <property type="entry name" value="DNA MISMATCH REPAIR PROTEIN MLH1"/>
    <property type="match status" value="1"/>
</dbReference>
<keyword evidence="3" id="KW-0227">DNA damage</keyword>
<reference evidence="10" key="1">
    <citation type="submission" date="2017-02" db="UniProtKB">
        <authorList>
            <consortium name="WormBaseParasite"/>
        </authorList>
    </citation>
    <scope>IDENTIFICATION</scope>
</reference>
<dbReference type="GO" id="GO:0030983">
    <property type="term" value="F:mismatched DNA binding"/>
    <property type="evidence" value="ECO:0007669"/>
    <property type="project" value="InterPro"/>
</dbReference>
<dbReference type="SUPFAM" id="SSF54211">
    <property type="entry name" value="Ribosomal protein S5 domain 2-like"/>
    <property type="match status" value="1"/>
</dbReference>
<dbReference type="GO" id="GO:0006298">
    <property type="term" value="P:mismatch repair"/>
    <property type="evidence" value="ECO:0007669"/>
    <property type="project" value="InterPro"/>
</dbReference>